<dbReference type="PROSITE" id="PS50975">
    <property type="entry name" value="ATP_GRASP"/>
    <property type="match status" value="1"/>
</dbReference>
<reference evidence="4" key="1">
    <citation type="submission" date="2009-12" db="EMBL/GenBank/DDBJ databases">
        <title>Complete sequence of Treponema primitia strain ZAS-2.</title>
        <authorList>
            <person name="Tetu S.G."/>
            <person name="Matson E."/>
            <person name="Ren Q."/>
            <person name="Seshadri R."/>
            <person name="Elbourne L."/>
            <person name="Hassan K.A."/>
            <person name="Durkin A."/>
            <person name="Radune D."/>
            <person name="Mohamoud Y."/>
            <person name="Shay R."/>
            <person name="Jin S."/>
            <person name="Zhang X."/>
            <person name="Lucey K."/>
            <person name="Ballor N.R."/>
            <person name="Ottesen E."/>
            <person name="Rosenthal R."/>
            <person name="Allen A."/>
            <person name="Leadbetter J.R."/>
            <person name="Paulsen I.T."/>
        </authorList>
    </citation>
    <scope>NUCLEOTIDE SEQUENCE [LARGE SCALE GENOMIC DNA]</scope>
    <source>
        <strain evidence="4">ATCC BAA-887 / DSM 12427 / ZAS-2</strain>
    </source>
</reference>
<dbReference type="Proteomes" id="UP000009223">
    <property type="component" value="Chromosome"/>
</dbReference>
<dbReference type="Gene3D" id="3.40.50.20">
    <property type="match status" value="1"/>
</dbReference>
<evidence type="ECO:0000259" key="2">
    <source>
        <dbReference type="PROSITE" id="PS50975"/>
    </source>
</evidence>
<keyword evidence="1" id="KW-0067">ATP-binding</keyword>
<proteinExistence type="predicted"/>
<dbReference type="InterPro" id="IPR011761">
    <property type="entry name" value="ATP-grasp"/>
</dbReference>
<gene>
    <name evidence="3" type="ordered locus">TREPR_0331</name>
</gene>
<organism evidence="3 4">
    <name type="scientific">Treponema primitia (strain ATCC BAA-887 / DSM 12427 / ZAS-2)</name>
    <dbReference type="NCBI Taxonomy" id="545694"/>
    <lineage>
        <taxon>Bacteria</taxon>
        <taxon>Pseudomonadati</taxon>
        <taxon>Spirochaetota</taxon>
        <taxon>Spirochaetia</taxon>
        <taxon>Spirochaetales</taxon>
        <taxon>Treponemataceae</taxon>
        <taxon>Treponema</taxon>
    </lineage>
</organism>
<evidence type="ECO:0000313" key="3">
    <source>
        <dbReference type="EMBL" id="AEF85655.1"/>
    </source>
</evidence>
<dbReference type="AlphaFoldDB" id="F5YN49"/>
<dbReference type="GO" id="GO:0046872">
    <property type="term" value="F:metal ion binding"/>
    <property type="evidence" value="ECO:0007669"/>
    <property type="project" value="InterPro"/>
</dbReference>
<name>F5YN49_TREPZ</name>
<evidence type="ECO:0000313" key="4">
    <source>
        <dbReference type="Proteomes" id="UP000009223"/>
    </source>
</evidence>
<dbReference type="GO" id="GO:0005524">
    <property type="term" value="F:ATP binding"/>
    <property type="evidence" value="ECO:0007669"/>
    <property type="project" value="UniProtKB-UniRule"/>
</dbReference>
<evidence type="ECO:0000256" key="1">
    <source>
        <dbReference type="PROSITE-ProRule" id="PRU00409"/>
    </source>
</evidence>
<sequence length="356" mass="40015">MLKKILIGGAGGAPSEGVINSLLLSEKKETIIGIGSEPTDLVLSNAQRKYYIPYANSPDYKDVLIKIIKKEKPDFIHFQNDLEIYHASFLRNYIHELGVKTFMPEHDVIDICVHKYKSYLRFKSAGITVPENLMIQNENDLQKAFKKLSDKDGNIWLRSASIGGGGKGSIPTNDFELARGWINRNNGWGDFVAAEMLTADTITWLSIWYEGELVVAQTRKRTGWVHGNRSASGITGVTKVGETCSDILVDEIAIKSIKAVSDKPHGIFGVDLTYNKDGIPNPTEINISRFFTTILFFTQAGLNMPVLFKDLALYNEYPKLNKKINPLKDGLLWLRGMDSKPRLMTRKEIKQEVITF</sequence>
<reference evidence="3 4" key="2">
    <citation type="journal article" date="2011" name="ISME J.">
        <title>RNA-seq reveals cooperative metabolic interactions between two termite-gut spirochete species in co-culture.</title>
        <authorList>
            <person name="Rosenthal A.Z."/>
            <person name="Matson E.G."/>
            <person name="Eldar A."/>
            <person name="Leadbetter J.R."/>
        </authorList>
    </citation>
    <scope>NUCLEOTIDE SEQUENCE [LARGE SCALE GENOMIC DNA]</scope>
    <source>
        <strain evidence="4">ATCC BAA-887 / DSM 12427 / ZAS-2</strain>
    </source>
</reference>
<dbReference type="KEGG" id="tpi:TREPR_0331"/>
<dbReference type="EMBL" id="CP001843">
    <property type="protein sequence ID" value="AEF85655.1"/>
    <property type="molecule type" value="Genomic_DNA"/>
</dbReference>
<keyword evidence="1" id="KW-0547">Nucleotide-binding</keyword>
<dbReference type="eggNOG" id="COG0458">
    <property type="taxonomic scope" value="Bacteria"/>
</dbReference>
<dbReference type="RefSeq" id="WP_015709672.1">
    <property type="nucleotide sequence ID" value="NC_015578.1"/>
</dbReference>
<accession>F5YN49</accession>
<dbReference type="OrthoDB" id="9803907at2"/>
<feature type="domain" description="ATP-grasp" evidence="2">
    <location>
        <begin position="119"/>
        <end position="313"/>
    </location>
</feature>
<dbReference type="STRING" id="545694.TREPR_0331"/>
<protein>
    <recommendedName>
        <fullName evidence="2">ATP-grasp domain-containing protein</fullName>
    </recommendedName>
</protein>
<dbReference type="SUPFAM" id="SSF56059">
    <property type="entry name" value="Glutathione synthetase ATP-binding domain-like"/>
    <property type="match status" value="1"/>
</dbReference>
<dbReference type="HOGENOM" id="CLU_062188_0_0_12"/>
<keyword evidence="4" id="KW-1185">Reference proteome</keyword>